<evidence type="ECO:0000313" key="3">
    <source>
        <dbReference type="EMBL" id="KAE9069429.1"/>
    </source>
</evidence>
<dbReference type="Proteomes" id="UP000429523">
    <property type="component" value="Unassembled WGS sequence"/>
</dbReference>
<dbReference type="EMBL" id="QXGE01001274">
    <property type="protein sequence ID" value="KAE9295001.1"/>
    <property type="molecule type" value="Genomic_DNA"/>
</dbReference>
<dbReference type="EMBL" id="QXGD01001344">
    <property type="protein sequence ID" value="KAE9208338.1"/>
    <property type="molecule type" value="Genomic_DNA"/>
</dbReference>
<evidence type="ECO:0000313" key="2">
    <source>
        <dbReference type="EMBL" id="KAE8928952.1"/>
    </source>
</evidence>
<evidence type="ECO:0000313" key="13">
    <source>
        <dbReference type="Proteomes" id="UP000488956"/>
    </source>
</evidence>
<dbReference type="EMBL" id="QXGF01001599">
    <property type="protein sequence ID" value="KAE8928952.1"/>
    <property type="molecule type" value="Genomic_DNA"/>
</dbReference>
<keyword evidence="1" id="KW-0812">Transmembrane</keyword>
<proteinExistence type="predicted"/>
<evidence type="ECO:0000313" key="7">
    <source>
        <dbReference type="EMBL" id="KAE9295001.1"/>
    </source>
</evidence>
<keyword evidence="1" id="KW-0472">Membrane</keyword>
<evidence type="ECO:0000313" key="4">
    <source>
        <dbReference type="EMBL" id="KAE9132682.1"/>
    </source>
</evidence>
<dbReference type="Proteomes" id="UP000440367">
    <property type="component" value="Unassembled WGS sequence"/>
</dbReference>
<comment type="caution">
    <text evidence="6">The sequence shown here is derived from an EMBL/GenBank/DDBJ whole genome shotgun (WGS) entry which is preliminary data.</text>
</comment>
<gene>
    <name evidence="7" type="ORF">PF001_g17530</name>
    <name evidence="6" type="ORF">PF002_g19433</name>
    <name evidence="5" type="ORF">PF004_g17001</name>
    <name evidence="4" type="ORF">PF006_g15225</name>
    <name evidence="2" type="ORF">PF009_g20926</name>
    <name evidence="3" type="ORF">PF010_g26664</name>
</gene>
<accession>A0A6A3XU34</accession>
<dbReference type="AlphaFoldDB" id="A0A6A3XU34"/>
<evidence type="ECO:0000313" key="11">
    <source>
        <dbReference type="Proteomes" id="UP000440732"/>
    </source>
</evidence>
<dbReference type="Proteomes" id="UP000476176">
    <property type="component" value="Unassembled WGS sequence"/>
</dbReference>
<dbReference type="Proteomes" id="UP000437068">
    <property type="component" value="Unassembled WGS sequence"/>
</dbReference>
<evidence type="ECO:0000313" key="9">
    <source>
        <dbReference type="Proteomes" id="UP000437068"/>
    </source>
</evidence>
<dbReference type="EMBL" id="QXFX01003373">
    <property type="protein sequence ID" value="KAE9069429.1"/>
    <property type="molecule type" value="Genomic_DNA"/>
</dbReference>
<evidence type="ECO:0000313" key="10">
    <source>
        <dbReference type="Proteomes" id="UP000440367"/>
    </source>
</evidence>
<sequence>MCSYLWTIYGEVTNGKVGEELVVCYVHSRCTKCRVYTIKAVTLALGAVHGLLGREIGSVFRSRRRCLRPTSSCCGLSLARSLACLAAIDMFVFIFRLEASFALRSR</sequence>
<reference evidence="8 9" key="1">
    <citation type="submission" date="2018-08" db="EMBL/GenBank/DDBJ databases">
        <title>Genomic investigation of the strawberry pathogen Phytophthora fragariae indicates pathogenicity is determined by transcriptional variation in three key races.</title>
        <authorList>
            <person name="Adams T.M."/>
            <person name="Armitage A.D."/>
            <person name="Sobczyk M.K."/>
            <person name="Bates H.J."/>
            <person name="Dunwell J.M."/>
            <person name="Nellist C.F."/>
            <person name="Harrison R.J."/>
        </authorList>
    </citation>
    <scope>NUCLEOTIDE SEQUENCE [LARGE SCALE GENOMIC DNA]</scope>
    <source>
        <strain evidence="7 9">A4</strain>
        <strain evidence="6 10">BC-1</strain>
        <strain evidence="5 12">BC-23</strain>
        <strain evidence="4 11">NOV-5</strain>
        <strain evidence="2 8">NOV-9</strain>
        <strain evidence="3 13">ONT-3</strain>
    </source>
</reference>
<protein>
    <submittedName>
        <fullName evidence="6">Uncharacterized protein</fullName>
    </submittedName>
</protein>
<dbReference type="Proteomes" id="UP000440732">
    <property type="component" value="Unassembled WGS sequence"/>
</dbReference>
<dbReference type="Proteomes" id="UP000488956">
    <property type="component" value="Unassembled WGS sequence"/>
</dbReference>
<evidence type="ECO:0000256" key="1">
    <source>
        <dbReference type="SAM" id="Phobius"/>
    </source>
</evidence>
<evidence type="ECO:0000313" key="8">
    <source>
        <dbReference type="Proteomes" id="UP000429523"/>
    </source>
</evidence>
<evidence type="ECO:0000313" key="6">
    <source>
        <dbReference type="EMBL" id="KAE9208338.1"/>
    </source>
</evidence>
<organism evidence="6 10">
    <name type="scientific">Phytophthora fragariae</name>
    <dbReference type="NCBI Taxonomy" id="53985"/>
    <lineage>
        <taxon>Eukaryota</taxon>
        <taxon>Sar</taxon>
        <taxon>Stramenopiles</taxon>
        <taxon>Oomycota</taxon>
        <taxon>Peronosporomycetes</taxon>
        <taxon>Peronosporales</taxon>
        <taxon>Peronosporaceae</taxon>
        <taxon>Phytophthora</taxon>
    </lineage>
</organism>
<evidence type="ECO:0000313" key="5">
    <source>
        <dbReference type="EMBL" id="KAE9207535.1"/>
    </source>
</evidence>
<evidence type="ECO:0000313" key="12">
    <source>
        <dbReference type="Proteomes" id="UP000476176"/>
    </source>
</evidence>
<keyword evidence="1" id="KW-1133">Transmembrane helix</keyword>
<name>A0A6A3XU34_9STRA</name>
<dbReference type="EMBL" id="QXGC01001244">
    <property type="protein sequence ID" value="KAE9207535.1"/>
    <property type="molecule type" value="Genomic_DNA"/>
</dbReference>
<dbReference type="EMBL" id="QXGA01000993">
    <property type="protein sequence ID" value="KAE9132682.1"/>
    <property type="molecule type" value="Genomic_DNA"/>
</dbReference>
<feature type="transmembrane region" description="Helical" evidence="1">
    <location>
        <begin position="78"/>
        <end position="97"/>
    </location>
</feature>